<protein>
    <recommendedName>
        <fullName evidence="6">7,8-dihydroneopterin aldolase</fullName>
        <ecNumber evidence="6">4.1.2.25</ecNumber>
    </recommendedName>
</protein>
<evidence type="ECO:0000256" key="1">
    <source>
        <dbReference type="ARBA" id="ARBA00001353"/>
    </source>
</evidence>
<comment type="caution">
    <text evidence="8">The sequence shown here is derived from an EMBL/GenBank/DDBJ whole genome shotgun (WGS) entry which is preliminary data.</text>
</comment>
<dbReference type="PANTHER" id="PTHR42844">
    <property type="entry name" value="DIHYDRONEOPTERIN ALDOLASE 1-RELATED"/>
    <property type="match status" value="1"/>
</dbReference>
<dbReference type="GO" id="GO:0004150">
    <property type="term" value="F:dihydroneopterin aldolase activity"/>
    <property type="evidence" value="ECO:0007669"/>
    <property type="project" value="UniProtKB-UniRule"/>
</dbReference>
<evidence type="ECO:0000259" key="7">
    <source>
        <dbReference type="SMART" id="SM00905"/>
    </source>
</evidence>
<dbReference type="RefSeq" id="WP_101333243.1">
    <property type="nucleotide sequence ID" value="NZ_PJNI01000001.1"/>
</dbReference>
<evidence type="ECO:0000313" key="8">
    <source>
        <dbReference type="EMBL" id="PKR82098.1"/>
    </source>
</evidence>
<accession>A0A2I0R688</accession>
<evidence type="ECO:0000256" key="4">
    <source>
        <dbReference type="ARBA" id="ARBA00022909"/>
    </source>
</evidence>
<proteinExistence type="inferred from homology"/>
<dbReference type="NCBIfam" id="TIGR00525">
    <property type="entry name" value="folB"/>
    <property type="match status" value="1"/>
</dbReference>
<comment type="catalytic activity">
    <reaction evidence="1 6">
        <text>7,8-dihydroneopterin = 6-hydroxymethyl-7,8-dihydropterin + glycolaldehyde</text>
        <dbReference type="Rhea" id="RHEA:10540"/>
        <dbReference type="ChEBI" id="CHEBI:17001"/>
        <dbReference type="ChEBI" id="CHEBI:17071"/>
        <dbReference type="ChEBI" id="CHEBI:44841"/>
        <dbReference type="EC" id="4.1.2.25"/>
    </reaction>
</comment>
<evidence type="ECO:0000256" key="3">
    <source>
        <dbReference type="ARBA" id="ARBA00005708"/>
    </source>
</evidence>
<dbReference type="Gene3D" id="3.30.1130.10">
    <property type="match status" value="1"/>
</dbReference>
<evidence type="ECO:0000256" key="2">
    <source>
        <dbReference type="ARBA" id="ARBA00005013"/>
    </source>
</evidence>
<keyword evidence="9" id="KW-1185">Reference proteome</keyword>
<keyword evidence="4 6" id="KW-0289">Folate biosynthesis</keyword>
<keyword evidence="5 6" id="KW-0456">Lyase</keyword>
<feature type="domain" description="Dihydroneopterin aldolase/epimerase" evidence="7">
    <location>
        <begin position="6"/>
        <end position="118"/>
    </location>
</feature>
<comment type="similarity">
    <text evidence="3 6">Belongs to the DHNA family.</text>
</comment>
<evidence type="ECO:0000256" key="5">
    <source>
        <dbReference type="ARBA" id="ARBA00023239"/>
    </source>
</evidence>
<dbReference type="AlphaFoldDB" id="A0A2I0R688"/>
<dbReference type="InterPro" id="IPR006156">
    <property type="entry name" value="Dihydroneopterin_aldolase"/>
</dbReference>
<dbReference type="GO" id="GO:0005737">
    <property type="term" value="C:cytoplasm"/>
    <property type="evidence" value="ECO:0007669"/>
    <property type="project" value="TreeGrafter"/>
</dbReference>
<comment type="function">
    <text evidence="6">Catalyzes the conversion of 7,8-dihydroneopterin to 6-hydroxymethyl-7,8-dihydropterin.</text>
</comment>
<evidence type="ECO:0000256" key="6">
    <source>
        <dbReference type="RuleBase" id="RU362079"/>
    </source>
</evidence>
<dbReference type="NCBIfam" id="TIGR00526">
    <property type="entry name" value="folB_dom"/>
    <property type="match status" value="1"/>
</dbReference>
<dbReference type="Pfam" id="PF02152">
    <property type="entry name" value="FolB"/>
    <property type="match status" value="1"/>
</dbReference>
<dbReference type="EMBL" id="PJNI01000001">
    <property type="protein sequence ID" value="PKR82098.1"/>
    <property type="molecule type" value="Genomic_DNA"/>
</dbReference>
<comment type="pathway">
    <text evidence="2 6">Cofactor biosynthesis; tetrahydrofolate biosynthesis; 2-amino-4-hydroxy-6-hydroxymethyl-7,8-dihydropteridine diphosphate from 7,8-dihydroneopterin triphosphate: step 3/4.</text>
</comment>
<gene>
    <name evidence="8" type="primary">folB</name>
    <name evidence="8" type="ORF">CW751_01815</name>
</gene>
<dbReference type="Proteomes" id="UP000236654">
    <property type="component" value="Unassembled WGS sequence"/>
</dbReference>
<reference evidence="8 9" key="1">
    <citation type="submission" date="2017-12" db="EMBL/GenBank/DDBJ databases">
        <title>The draft genome sequence of Brumimicrobium saltpan LHR20.</title>
        <authorList>
            <person name="Do Z.-J."/>
            <person name="Luo H.-R."/>
        </authorList>
    </citation>
    <scope>NUCLEOTIDE SEQUENCE [LARGE SCALE GENOMIC DNA]</scope>
    <source>
        <strain evidence="8 9">LHR20</strain>
    </source>
</reference>
<dbReference type="UniPathway" id="UPA00077">
    <property type="reaction ID" value="UER00154"/>
</dbReference>
<dbReference type="InterPro" id="IPR006157">
    <property type="entry name" value="FolB_dom"/>
</dbReference>
<dbReference type="EC" id="4.1.2.25" evidence="6"/>
<dbReference type="PANTHER" id="PTHR42844:SF1">
    <property type="entry name" value="DIHYDRONEOPTERIN ALDOLASE 1-RELATED"/>
    <property type="match status" value="1"/>
</dbReference>
<dbReference type="InterPro" id="IPR043133">
    <property type="entry name" value="GTP-CH-I_C/QueF"/>
</dbReference>
<sequence>MAKHTIEVNGIKCYSFHGCLVEEEKIGGHYTVNVSIVTNFEKSFKSDELKDTVDYVSINAIVKSEMDIRSKLIEHVGHRIIKRLKQEIKGIQSSKVKIIKHTPPIGGDVDDVAIIIEE</sequence>
<dbReference type="SUPFAM" id="SSF55620">
    <property type="entry name" value="Tetrahydrobiopterin biosynthesis enzymes-like"/>
    <property type="match status" value="1"/>
</dbReference>
<organism evidence="8 9">
    <name type="scientific">Brumimicrobium salinarum</name>
    <dbReference type="NCBI Taxonomy" id="2058658"/>
    <lineage>
        <taxon>Bacteria</taxon>
        <taxon>Pseudomonadati</taxon>
        <taxon>Bacteroidota</taxon>
        <taxon>Flavobacteriia</taxon>
        <taxon>Flavobacteriales</taxon>
        <taxon>Crocinitomicaceae</taxon>
        <taxon>Brumimicrobium</taxon>
    </lineage>
</organism>
<dbReference type="OrthoDB" id="9803748at2"/>
<dbReference type="GO" id="GO:0046654">
    <property type="term" value="P:tetrahydrofolate biosynthetic process"/>
    <property type="evidence" value="ECO:0007669"/>
    <property type="project" value="UniProtKB-UniRule"/>
</dbReference>
<name>A0A2I0R688_9FLAO</name>
<evidence type="ECO:0000313" key="9">
    <source>
        <dbReference type="Proteomes" id="UP000236654"/>
    </source>
</evidence>
<dbReference type="GO" id="GO:0046656">
    <property type="term" value="P:folic acid biosynthetic process"/>
    <property type="evidence" value="ECO:0007669"/>
    <property type="project" value="UniProtKB-UniRule"/>
</dbReference>
<dbReference type="SMART" id="SM00905">
    <property type="entry name" value="FolB"/>
    <property type="match status" value="1"/>
</dbReference>